<dbReference type="PANTHER" id="PTHR36508">
    <property type="entry name" value="PROTEIN SLYX"/>
    <property type="match status" value="1"/>
</dbReference>
<dbReference type="AlphaFoldDB" id="A0A516H6R8"/>
<feature type="coiled-coil region" evidence="2">
    <location>
        <begin position="10"/>
        <end position="58"/>
    </location>
</feature>
<accession>A0A516H6R8</accession>
<comment type="similarity">
    <text evidence="1">Belongs to the SlyX family.</text>
</comment>
<name>A0A516H6R8_9PROT</name>
<evidence type="ECO:0000256" key="2">
    <source>
        <dbReference type="SAM" id="Coils"/>
    </source>
</evidence>
<gene>
    <name evidence="1" type="primary">slyX</name>
    <name evidence="3" type="ORF">FNB15_20140</name>
</gene>
<dbReference type="Proteomes" id="UP000317496">
    <property type="component" value="Chromosome"/>
</dbReference>
<sequence length="71" mass="8054">MADDTVSTRITALEERIAYQDETIEALNQTITKQWAQIDKLTRLAETLTDRLRDIEAKAAQGPAAERPPHY</sequence>
<dbReference type="RefSeq" id="WP_144258438.1">
    <property type="nucleotide sequence ID" value="NZ_CP041636.1"/>
</dbReference>
<evidence type="ECO:0000256" key="1">
    <source>
        <dbReference type="HAMAP-Rule" id="MF_00715"/>
    </source>
</evidence>
<dbReference type="KEGG" id="fer:FNB15_20140"/>
<keyword evidence="4" id="KW-1185">Reference proteome</keyword>
<keyword evidence="2" id="KW-0175">Coiled coil</keyword>
<evidence type="ECO:0000313" key="4">
    <source>
        <dbReference type="Proteomes" id="UP000317496"/>
    </source>
</evidence>
<dbReference type="Pfam" id="PF04102">
    <property type="entry name" value="SlyX"/>
    <property type="match status" value="1"/>
</dbReference>
<dbReference type="Gene3D" id="1.20.5.300">
    <property type="match status" value="1"/>
</dbReference>
<dbReference type="HAMAP" id="MF_00715">
    <property type="entry name" value="SlyX"/>
    <property type="match status" value="1"/>
</dbReference>
<organism evidence="3 4">
    <name type="scientific">Ferrovibrio terrae</name>
    <dbReference type="NCBI Taxonomy" id="2594003"/>
    <lineage>
        <taxon>Bacteria</taxon>
        <taxon>Pseudomonadati</taxon>
        <taxon>Pseudomonadota</taxon>
        <taxon>Alphaproteobacteria</taxon>
        <taxon>Rhodospirillales</taxon>
        <taxon>Rhodospirillaceae</taxon>
        <taxon>Ferrovibrio</taxon>
    </lineage>
</organism>
<protein>
    <recommendedName>
        <fullName evidence="1">Protein SlyX homolog</fullName>
    </recommendedName>
</protein>
<dbReference type="OrthoDB" id="5422806at2"/>
<evidence type="ECO:0000313" key="3">
    <source>
        <dbReference type="EMBL" id="QDO99442.1"/>
    </source>
</evidence>
<dbReference type="EMBL" id="CP041636">
    <property type="protein sequence ID" value="QDO99442.1"/>
    <property type="molecule type" value="Genomic_DNA"/>
</dbReference>
<dbReference type="PANTHER" id="PTHR36508:SF1">
    <property type="entry name" value="PROTEIN SLYX"/>
    <property type="match status" value="1"/>
</dbReference>
<dbReference type="InterPro" id="IPR007236">
    <property type="entry name" value="SlyX"/>
</dbReference>
<reference evidence="3 4" key="1">
    <citation type="submission" date="2019-07" db="EMBL/GenBank/DDBJ databases">
        <title>Genome sequencing for Ferrovibrio sp. K5.</title>
        <authorList>
            <person name="Park S.-J."/>
        </authorList>
    </citation>
    <scope>NUCLEOTIDE SEQUENCE [LARGE SCALE GENOMIC DNA]</scope>
    <source>
        <strain evidence="3 4">K5</strain>
    </source>
</reference>
<proteinExistence type="inferred from homology"/>